<comment type="caution">
    <text evidence="5">The sequence shown here is derived from an EMBL/GenBank/DDBJ whole genome shotgun (WGS) entry which is preliminary data.</text>
</comment>
<dbReference type="InterPro" id="IPR003313">
    <property type="entry name" value="AraC-bd"/>
</dbReference>
<dbReference type="InterPro" id="IPR014710">
    <property type="entry name" value="RmlC-like_jellyroll"/>
</dbReference>
<dbReference type="PROSITE" id="PS01124">
    <property type="entry name" value="HTH_ARAC_FAMILY_2"/>
    <property type="match status" value="1"/>
</dbReference>
<evidence type="ECO:0000256" key="2">
    <source>
        <dbReference type="ARBA" id="ARBA00023125"/>
    </source>
</evidence>
<evidence type="ECO:0000313" key="6">
    <source>
        <dbReference type="Proteomes" id="UP000018168"/>
    </source>
</evidence>
<dbReference type="InterPro" id="IPR009057">
    <property type="entry name" value="Homeodomain-like_sf"/>
</dbReference>
<keyword evidence="1" id="KW-0805">Transcription regulation</keyword>
<dbReference type="PANTHER" id="PTHR43280:SF28">
    <property type="entry name" value="HTH-TYPE TRANSCRIPTIONAL ACTIVATOR RHAS"/>
    <property type="match status" value="1"/>
</dbReference>
<proteinExistence type="predicted"/>
<name>R6NGP8_9FIRM</name>
<dbReference type="Gene3D" id="1.10.10.60">
    <property type="entry name" value="Homeodomain-like"/>
    <property type="match status" value="2"/>
</dbReference>
<dbReference type="GO" id="GO:0003700">
    <property type="term" value="F:DNA-binding transcription factor activity"/>
    <property type="evidence" value="ECO:0007669"/>
    <property type="project" value="InterPro"/>
</dbReference>
<feature type="domain" description="HTH araC/xylS-type" evidence="4">
    <location>
        <begin position="194"/>
        <end position="292"/>
    </location>
</feature>
<dbReference type="GO" id="GO:0043565">
    <property type="term" value="F:sequence-specific DNA binding"/>
    <property type="evidence" value="ECO:0007669"/>
    <property type="project" value="InterPro"/>
</dbReference>
<keyword evidence="2" id="KW-0238">DNA-binding</keyword>
<dbReference type="SMART" id="SM00342">
    <property type="entry name" value="HTH_ARAC"/>
    <property type="match status" value="1"/>
</dbReference>
<organism evidence="5 6">
    <name type="scientific">[Clostridium] leptum CAG:27</name>
    <dbReference type="NCBI Taxonomy" id="1263068"/>
    <lineage>
        <taxon>Bacteria</taxon>
        <taxon>Bacillati</taxon>
        <taxon>Bacillota</taxon>
        <taxon>Clostridia</taxon>
        <taxon>Eubacteriales</taxon>
        <taxon>Oscillospiraceae</taxon>
        <taxon>Oscillospiraceae incertae sedis</taxon>
    </lineage>
</organism>
<dbReference type="AlphaFoldDB" id="R6NGP8"/>
<dbReference type="SUPFAM" id="SSF46689">
    <property type="entry name" value="Homeodomain-like"/>
    <property type="match status" value="2"/>
</dbReference>
<dbReference type="Pfam" id="PF12833">
    <property type="entry name" value="HTH_18"/>
    <property type="match status" value="1"/>
</dbReference>
<protein>
    <submittedName>
        <fullName evidence="5">Transcriptional regulator AraC family</fullName>
    </submittedName>
</protein>
<dbReference type="SUPFAM" id="SSF51215">
    <property type="entry name" value="Regulatory protein AraC"/>
    <property type="match status" value="1"/>
</dbReference>
<dbReference type="Pfam" id="PF02311">
    <property type="entry name" value="AraC_binding"/>
    <property type="match status" value="1"/>
</dbReference>
<dbReference type="Gene3D" id="2.60.120.10">
    <property type="entry name" value="Jelly Rolls"/>
    <property type="match status" value="1"/>
</dbReference>
<dbReference type="InterPro" id="IPR037923">
    <property type="entry name" value="HTH-like"/>
</dbReference>
<evidence type="ECO:0000256" key="3">
    <source>
        <dbReference type="ARBA" id="ARBA00023163"/>
    </source>
</evidence>
<evidence type="ECO:0000259" key="4">
    <source>
        <dbReference type="PROSITE" id="PS01124"/>
    </source>
</evidence>
<dbReference type="EMBL" id="CBEP010000110">
    <property type="protein sequence ID" value="CDC05391.1"/>
    <property type="molecule type" value="Genomic_DNA"/>
</dbReference>
<evidence type="ECO:0000313" key="5">
    <source>
        <dbReference type="EMBL" id="CDC05391.1"/>
    </source>
</evidence>
<gene>
    <name evidence="5" type="ORF">BN578_00920</name>
</gene>
<accession>R6NGP8</accession>
<dbReference type="InterPro" id="IPR018060">
    <property type="entry name" value="HTH_AraC"/>
</dbReference>
<dbReference type="Proteomes" id="UP000018168">
    <property type="component" value="Unassembled WGS sequence"/>
</dbReference>
<dbReference type="PANTHER" id="PTHR43280">
    <property type="entry name" value="ARAC-FAMILY TRANSCRIPTIONAL REGULATOR"/>
    <property type="match status" value="1"/>
</dbReference>
<evidence type="ECO:0000256" key="1">
    <source>
        <dbReference type="ARBA" id="ARBA00023015"/>
    </source>
</evidence>
<reference evidence="5" key="1">
    <citation type="submission" date="2012-11" db="EMBL/GenBank/DDBJ databases">
        <title>Dependencies among metagenomic species, viruses, plasmids and units of genetic variation.</title>
        <authorList>
            <person name="Nielsen H.B."/>
            <person name="Almeida M."/>
            <person name="Juncker A.S."/>
            <person name="Rasmussen S."/>
            <person name="Li J."/>
            <person name="Sunagawa S."/>
            <person name="Plichta D."/>
            <person name="Gautier L."/>
            <person name="Le Chatelier E."/>
            <person name="Peletier E."/>
            <person name="Bonde I."/>
            <person name="Nielsen T."/>
            <person name="Manichanh C."/>
            <person name="Arumugam M."/>
            <person name="Batto J."/>
            <person name="Santos M.B.Q.D."/>
            <person name="Blom N."/>
            <person name="Borruel N."/>
            <person name="Burgdorf K.S."/>
            <person name="Boumezbeur F."/>
            <person name="Casellas F."/>
            <person name="Dore J."/>
            <person name="Guarner F."/>
            <person name="Hansen T."/>
            <person name="Hildebrand F."/>
            <person name="Kaas R.S."/>
            <person name="Kennedy S."/>
            <person name="Kristiansen K."/>
            <person name="Kultima J.R."/>
            <person name="Leonard P."/>
            <person name="Levenez F."/>
            <person name="Lund O."/>
            <person name="Moumen B."/>
            <person name="Le Paslier D."/>
            <person name="Pons N."/>
            <person name="Pedersen O."/>
            <person name="Prifti E."/>
            <person name="Qin J."/>
            <person name="Raes J."/>
            <person name="Tap J."/>
            <person name="Tims S."/>
            <person name="Ussery D.W."/>
            <person name="Yamada T."/>
            <person name="MetaHit consortium"/>
            <person name="Renault P."/>
            <person name="Sicheritz-Ponten T."/>
            <person name="Bork P."/>
            <person name="Wang J."/>
            <person name="Brunak S."/>
            <person name="Ehrlich S.D."/>
        </authorList>
    </citation>
    <scope>NUCLEOTIDE SEQUENCE [LARGE SCALE GENOMIC DNA]</scope>
</reference>
<keyword evidence="3" id="KW-0804">Transcription</keyword>
<sequence>MDTHKIYTDDTLRETVVHGSQAYPFAFYPENIWEFDFHRIDWHWHHELEFLFVDKGTAICFAGDNRIELSEGSGIFINSGTLHQYEAKSSAFCPNIVFDATLLAPEDTLIYEKYVNPILHSSVAFQVLQPDVAWQYHILETLNRIFSVQEIDGGNELRTMQLLLQCWDVLYQNMNMDSISPAVRRLNHRQAKLQTMMQYIHNHYKDAITLDMIANSVPISKSGALHIFRSCIQTSPVSYLIQYRLTQAAAQLKTTQKSVSFVAADTGFSDAGYFCKKFKQRYHMSANEYRRQNS</sequence>